<evidence type="ECO:0000256" key="2">
    <source>
        <dbReference type="ARBA" id="ARBA00022797"/>
    </source>
</evidence>
<proteinExistence type="inferred from homology"/>
<evidence type="ECO:0000259" key="5">
    <source>
        <dbReference type="Pfam" id="PF06441"/>
    </source>
</evidence>
<evidence type="ECO:0000256" key="1">
    <source>
        <dbReference type="ARBA" id="ARBA00010088"/>
    </source>
</evidence>
<keyword evidence="7" id="KW-1185">Reference proteome</keyword>
<sequence>MNANASTNADPAATTTEAGGGAAGSAATAEIRPFRIEIPQSDLDDLMQRLGRTRFPVAAPGDSWDHGTPTSYLRDMVDHWRDGFDWRAVEARANAYPQFLTTIDGQTVHFVHVRSAEPGARALVLTHTYPGSFLEFLDLIGPLTDPVAHGGSAEDAFDVVIPSIPGFGFSTPMAEGPWTFARVARTWDTLMRRLGYASYGAHGSDAGALVSRELAVLNPDGFLGAHVLQLFSFPSGEPGEMDGFGPKEFAALEHLQWFQSVGGYNAMNGSRPQTVAAGLSDSPVGQLAYSELFENFGNGTSAVSRDQVLEQVSLYWLTNTSATAVRYHYEEARSGAEPVVSEGRTGVAVFASDFQTIRAFAERDNSRIEHWAEYPEGGHFAALEVPGLVVGDLRTFFATAPATIR</sequence>
<protein>
    <submittedName>
        <fullName evidence="6">Epoxide hydrolase N-terminal domain-containing protein</fullName>
    </submittedName>
</protein>
<keyword evidence="3 6" id="KW-0378">Hydrolase</keyword>
<dbReference type="Pfam" id="PF06441">
    <property type="entry name" value="EHN"/>
    <property type="match status" value="1"/>
</dbReference>
<dbReference type="InterPro" id="IPR000639">
    <property type="entry name" value="Epox_hydrolase-like"/>
</dbReference>
<dbReference type="Gene3D" id="3.40.50.1820">
    <property type="entry name" value="alpha/beta hydrolase"/>
    <property type="match status" value="1"/>
</dbReference>
<dbReference type="PANTHER" id="PTHR21661">
    <property type="entry name" value="EPOXIDE HYDROLASE 1-RELATED"/>
    <property type="match status" value="1"/>
</dbReference>
<dbReference type="InterPro" id="IPR010497">
    <property type="entry name" value="Epoxide_hydro_N"/>
</dbReference>
<reference evidence="6 7" key="1">
    <citation type="submission" date="2020-10" db="EMBL/GenBank/DDBJ databases">
        <title>Myceligenerans pegani sp. nov., an endophytic actinomycete isolated from Peganum harmala L. in Xinjiang, China.</title>
        <authorList>
            <person name="Xin L."/>
        </authorList>
    </citation>
    <scope>NUCLEOTIDE SEQUENCE [LARGE SCALE GENOMIC DNA]</scope>
    <source>
        <strain evidence="6 7">TRM65318</strain>
    </source>
</reference>
<comment type="similarity">
    <text evidence="1">Belongs to the peptidase S33 family.</text>
</comment>
<keyword evidence="2" id="KW-0058">Aromatic hydrocarbons catabolism</keyword>
<feature type="domain" description="Epoxide hydrolase N-terminal" evidence="5">
    <location>
        <begin position="31"/>
        <end position="136"/>
    </location>
</feature>
<dbReference type="InterPro" id="IPR029058">
    <property type="entry name" value="AB_hydrolase_fold"/>
</dbReference>
<evidence type="ECO:0000313" key="7">
    <source>
        <dbReference type="Proteomes" id="UP000625527"/>
    </source>
</evidence>
<evidence type="ECO:0000256" key="4">
    <source>
        <dbReference type="SAM" id="MobiDB-lite"/>
    </source>
</evidence>
<evidence type="ECO:0000256" key="3">
    <source>
        <dbReference type="ARBA" id="ARBA00022801"/>
    </source>
</evidence>
<dbReference type="RefSeq" id="WP_192861101.1">
    <property type="nucleotide sequence ID" value="NZ_JADAQT010000028.1"/>
</dbReference>
<dbReference type="InterPro" id="IPR016292">
    <property type="entry name" value="Epoxide_hydrolase"/>
</dbReference>
<gene>
    <name evidence="6" type="ORF">IHE71_02260</name>
</gene>
<accession>A0ABR9MT19</accession>
<organism evidence="6 7">
    <name type="scientific">Myceligenerans pegani</name>
    <dbReference type="NCBI Taxonomy" id="2776917"/>
    <lineage>
        <taxon>Bacteria</taxon>
        <taxon>Bacillati</taxon>
        <taxon>Actinomycetota</taxon>
        <taxon>Actinomycetes</taxon>
        <taxon>Micrococcales</taxon>
        <taxon>Promicromonosporaceae</taxon>
        <taxon>Myceligenerans</taxon>
    </lineage>
</organism>
<dbReference type="PIRSF" id="PIRSF001112">
    <property type="entry name" value="Epoxide_hydrolase"/>
    <property type="match status" value="1"/>
</dbReference>
<dbReference type="EMBL" id="JADAQT010000028">
    <property type="protein sequence ID" value="MBE1874528.1"/>
    <property type="molecule type" value="Genomic_DNA"/>
</dbReference>
<feature type="region of interest" description="Disordered" evidence="4">
    <location>
        <begin position="1"/>
        <end position="26"/>
    </location>
</feature>
<evidence type="ECO:0000313" key="6">
    <source>
        <dbReference type="EMBL" id="MBE1874528.1"/>
    </source>
</evidence>
<dbReference type="PANTHER" id="PTHR21661:SF35">
    <property type="entry name" value="EPOXIDE HYDROLASE"/>
    <property type="match status" value="1"/>
</dbReference>
<dbReference type="PRINTS" id="PR00412">
    <property type="entry name" value="EPOXHYDRLASE"/>
</dbReference>
<dbReference type="GO" id="GO:0016787">
    <property type="term" value="F:hydrolase activity"/>
    <property type="evidence" value="ECO:0007669"/>
    <property type="project" value="UniProtKB-KW"/>
</dbReference>
<dbReference type="Proteomes" id="UP000625527">
    <property type="component" value="Unassembled WGS sequence"/>
</dbReference>
<dbReference type="SUPFAM" id="SSF53474">
    <property type="entry name" value="alpha/beta-Hydrolases"/>
    <property type="match status" value="1"/>
</dbReference>
<comment type="caution">
    <text evidence="6">The sequence shown here is derived from an EMBL/GenBank/DDBJ whole genome shotgun (WGS) entry which is preliminary data.</text>
</comment>
<name>A0ABR9MT19_9MICO</name>